<proteinExistence type="predicted"/>
<sequence length="69" mass="8049">MKRTKWEYLVSHTEDELTRLGQEGWELVSVVPVPDGKANRFYYKRPAPTVSESITLEQRSRVLKEGQEV</sequence>
<protein>
    <submittedName>
        <fullName evidence="1">Uncharacterized protein</fullName>
    </submittedName>
</protein>
<dbReference type="EMBL" id="JBJURJ010000003">
    <property type="protein sequence ID" value="MFM9327805.1"/>
    <property type="molecule type" value="Genomic_DNA"/>
</dbReference>
<keyword evidence="2" id="KW-1185">Reference proteome</keyword>
<organism evidence="1 2">
    <name type="scientific">Paenibacillus mesotrionivorans</name>
    <dbReference type="NCBI Taxonomy" id="3160968"/>
    <lineage>
        <taxon>Bacteria</taxon>
        <taxon>Bacillati</taxon>
        <taxon>Bacillota</taxon>
        <taxon>Bacilli</taxon>
        <taxon>Bacillales</taxon>
        <taxon>Paenibacillaceae</taxon>
        <taxon>Paenibacillus</taxon>
    </lineage>
</organism>
<dbReference type="Proteomes" id="UP001631969">
    <property type="component" value="Unassembled WGS sequence"/>
</dbReference>
<evidence type="ECO:0000313" key="2">
    <source>
        <dbReference type="Proteomes" id="UP001631969"/>
    </source>
</evidence>
<accession>A0ACC7NUU4</accession>
<gene>
    <name evidence="1" type="ORF">ACI1P1_05755</name>
</gene>
<evidence type="ECO:0000313" key="1">
    <source>
        <dbReference type="EMBL" id="MFM9327805.1"/>
    </source>
</evidence>
<name>A0ACC7NUU4_9BACL</name>
<comment type="caution">
    <text evidence="1">The sequence shown here is derived from an EMBL/GenBank/DDBJ whole genome shotgun (WGS) entry which is preliminary data.</text>
</comment>
<reference evidence="1" key="1">
    <citation type="submission" date="2024-12" db="EMBL/GenBank/DDBJ databases">
        <authorList>
            <person name="Wu N."/>
        </authorList>
    </citation>
    <scope>NUCLEOTIDE SEQUENCE</scope>
    <source>
        <strain evidence="1">P15</strain>
    </source>
</reference>